<dbReference type="Gene3D" id="2.60.40.10">
    <property type="entry name" value="Immunoglobulins"/>
    <property type="match status" value="1"/>
</dbReference>
<comment type="caution">
    <text evidence="5">The sequence shown here is derived from an EMBL/GenBank/DDBJ whole genome shotgun (WGS) entry which is preliminary data.</text>
</comment>
<dbReference type="CDD" id="cd04084">
    <property type="entry name" value="CBM6_xylanase-like"/>
    <property type="match status" value="1"/>
</dbReference>
<dbReference type="RefSeq" id="WP_173131135.1">
    <property type="nucleotide sequence ID" value="NZ_JABMKX010000004.1"/>
</dbReference>
<dbReference type="InterPro" id="IPR001764">
    <property type="entry name" value="Glyco_hydro_3_N"/>
</dbReference>
<comment type="similarity">
    <text evidence="1">Belongs to the glycosyl hydrolase 3 family.</text>
</comment>
<dbReference type="SUPFAM" id="SSF49785">
    <property type="entry name" value="Galactose-binding domain-like"/>
    <property type="match status" value="1"/>
</dbReference>
<dbReference type="Pfam" id="PF01915">
    <property type="entry name" value="Glyco_hydro_3_C"/>
    <property type="match status" value="1"/>
</dbReference>
<dbReference type="PANTHER" id="PTHR42721">
    <property type="entry name" value="SUGAR HYDROLASE-RELATED"/>
    <property type="match status" value="1"/>
</dbReference>
<dbReference type="Proteomes" id="UP000711047">
    <property type="component" value="Unassembled WGS sequence"/>
</dbReference>
<dbReference type="InterPro" id="IPR044993">
    <property type="entry name" value="BXL"/>
</dbReference>
<dbReference type="PANTHER" id="PTHR42721:SF3">
    <property type="entry name" value="BETA-D-XYLOSIDASE 5-RELATED"/>
    <property type="match status" value="1"/>
</dbReference>
<dbReference type="Gene3D" id="2.60.120.260">
    <property type="entry name" value="Galactose-binding domain-like"/>
    <property type="match status" value="1"/>
</dbReference>
<dbReference type="Pfam" id="PF00933">
    <property type="entry name" value="Glyco_hydro_3"/>
    <property type="match status" value="1"/>
</dbReference>
<dbReference type="CDD" id="cd23343">
    <property type="entry name" value="beta-trefoil_FSCN_BglX-like"/>
    <property type="match status" value="1"/>
</dbReference>
<dbReference type="GO" id="GO:0016787">
    <property type="term" value="F:hydrolase activity"/>
    <property type="evidence" value="ECO:0007669"/>
    <property type="project" value="UniProtKB-KW"/>
</dbReference>
<dbReference type="InterPro" id="IPR002772">
    <property type="entry name" value="Glyco_hydro_3_C"/>
</dbReference>
<keyword evidence="6" id="KW-1185">Reference proteome</keyword>
<dbReference type="Gene3D" id="3.40.50.1700">
    <property type="entry name" value="Glycoside hydrolase family 3 C-terminal domain"/>
    <property type="match status" value="1"/>
</dbReference>
<dbReference type="Pfam" id="PF03422">
    <property type="entry name" value="CBM_6"/>
    <property type="match status" value="1"/>
</dbReference>
<dbReference type="SUPFAM" id="SSF52279">
    <property type="entry name" value="Beta-D-glucan exohydrolase, C-terminal domain"/>
    <property type="match status" value="1"/>
</dbReference>
<dbReference type="InterPro" id="IPR005084">
    <property type="entry name" value="CBM6"/>
</dbReference>
<dbReference type="Gene3D" id="3.20.20.300">
    <property type="entry name" value="Glycoside hydrolase, family 3, N-terminal domain"/>
    <property type="match status" value="1"/>
</dbReference>
<evidence type="ECO:0000313" key="6">
    <source>
        <dbReference type="Proteomes" id="UP000711047"/>
    </source>
</evidence>
<keyword evidence="3 5" id="KW-0378">Hydrolase</keyword>
<dbReference type="InterPro" id="IPR013783">
    <property type="entry name" value="Ig-like_fold"/>
</dbReference>
<dbReference type="InterPro" id="IPR026891">
    <property type="entry name" value="Fn3-like"/>
</dbReference>
<gene>
    <name evidence="5" type="ORF">HQN87_09390</name>
</gene>
<keyword evidence="2" id="KW-0732">Signal</keyword>
<evidence type="ECO:0000259" key="4">
    <source>
        <dbReference type="PROSITE" id="PS51175"/>
    </source>
</evidence>
<dbReference type="PROSITE" id="PS51175">
    <property type="entry name" value="CBM6"/>
    <property type="match status" value="1"/>
</dbReference>
<dbReference type="Pfam" id="PF14310">
    <property type="entry name" value="Fn3-like"/>
    <property type="match status" value="1"/>
</dbReference>
<name>A0ABX2DNC5_9BACL</name>
<accession>A0ABX2DNC5</accession>
<dbReference type="PRINTS" id="PR00133">
    <property type="entry name" value="GLHYDRLASE3"/>
</dbReference>
<reference evidence="5 6" key="1">
    <citation type="submission" date="2020-05" db="EMBL/GenBank/DDBJ databases">
        <title>Paenibacillus glebae, sp. nov., Paenibacillus humi sp. nov., Paenibacillus pedi sp. nov., Paenibacillus terrestris sp. nov. and Paenibacillus terricola sp. nov., isolated from a forest top soil sample.</title>
        <authorList>
            <person name="Qi S."/>
            <person name="Carlier A."/>
            <person name="Cnockaert M."/>
            <person name="Vandamme P."/>
        </authorList>
    </citation>
    <scope>NUCLEOTIDE SEQUENCE [LARGE SCALE GENOMIC DNA]</scope>
    <source>
        <strain evidence="5 6">LMG 29502</strain>
    </source>
</reference>
<evidence type="ECO:0000256" key="3">
    <source>
        <dbReference type="ARBA" id="ARBA00022801"/>
    </source>
</evidence>
<dbReference type="SMART" id="SM01217">
    <property type="entry name" value="Fn3_like"/>
    <property type="match status" value="1"/>
</dbReference>
<evidence type="ECO:0000256" key="2">
    <source>
        <dbReference type="ARBA" id="ARBA00022729"/>
    </source>
</evidence>
<dbReference type="InterPro" id="IPR036881">
    <property type="entry name" value="Glyco_hydro_3_C_sf"/>
</dbReference>
<dbReference type="InterPro" id="IPR036962">
    <property type="entry name" value="Glyco_hydro_3_N_sf"/>
</dbReference>
<protein>
    <submittedName>
        <fullName evidence="5">Glycoside hydrolase family 3 C-terminal domain-containing protein</fullName>
    </submittedName>
</protein>
<evidence type="ECO:0000313" key="5">
    <source>
        <dbReference type="EMBL" id="NQX45543.1"/>
    </source>
</evidence>
<dbReference type="Gene3D" id="2.60.120.380">
    <property type="match status" value="1"/>
</dbReference>
<dbReference type="InterPro" id="IPR017853">
    <property type="entry name" value="GH"/>
</dbReference>
<dbReference type="SMART" id="SM00606">
    <property type="entry name" value="CBD_IV"/>
    <property type="match status" value="1"/>
</dbReference>
<evidence type="ECO:0000256" key="1">
    <source>
        <dbReference type="ARBA" id="ARBA00005336"/>
    </source>
</evidence>
<dbReference type="InterPro" id="IPR008979">
    <property type="entry name" value="Galactose-bd-like_sf"/>
</dbReference>
<sequence length="940" mass="102532">MDTATYPFRQTDVPLGERIQDLLSRLTLEEKVSLMPQYQAEIERLGIGGYKHGTEGAHGISWLGKATSFPQPSGLACTWNPELLQRIGSAIGDEARAFYRKNPAVNGLTLWAPTVDMERDPRWGRTEEAYGEDPELTGQLSTALVQGIQGDHPVYLKAVATLKHFLGNNNEIDRGVASSSIDPRNMREYYLEAFKPAFQEGGAQSMMTAYNSVNGVPVILHPAVMEIVKGEWEMDGFIVSDAGDLFGIVKDHKYYDSFARSMAESIKNGIDSVTEETEETIKVIHEALREGLLTEEDLDRALSNTFRVRFRLGEFDPEEGNPYTSIDDSVILSKAHGELSLEAAKQSIVLLKNDKATLPLKADSLSKVAVIGPLGDEAFRDWYSGTMPYAVTPYQGVTKKLAGKQVTFESGDDRIILTSAAGGQAVGITGEDGRLAVLHDQPERGELFRHTAWGWTANTLESTSRGQYVTLSDAGTLTASADEIYGWYVKESLNLVPEADGAVSLRTWNDQPLCISAEDGTIRAAEEEASAEAALFHKKIVVNGIEAAAEAARAAEVAVVFVGNHPLLNGKEEIDRPDIVLPAEQENLVKAVYAANPNTVVVIVGSYPISSTWIDEHIPAVLYTSHSGQELGHAVAEVLFGGYSPSGKLNMTWYRSVDQLPEFMDYDIIKGKRTYMYFDGEPLYPFGHGLSYAQVEYKKLSLAAEEVQQDGTISLTVELENSGSVEGDEVVQWYVQSLSTRIKRPLKQLKGFEKLRLAAGQAETVTFTLPVSELSFWDVSRERYCVEDGEYKLLVGRSSGDIRLSATIRVHGENVPPRNLYTAVKAENYDDYEAVFLDECKAGGASVHPVKDGAWIAFHNVQFAEGAAGIELLVSSSQGGGIEVRTGGPSGKLAATLAVPAGEAQSWHSQSALAGVDAGTADVYLVFKGEVLLSRVLFTV</sequence>
<dbReference type="SUPFAM" id="SSF51445">
    <property type="entry name" value="(Trans)glycosidases"/>
    <property type="match status" value="1"/>
</dbReference>
<feature type="domain" description="CBM6" evidence="4">
    <location>
        <begin position="822"/>
        <end position="939"/>
    </location>
</feature>
<organism evidence="5 6">
    <name type="scientific">Paenibacillus tritici</name>
    <dbReference type="NCBI Taxonomy" id="1873425"/>
    <lineage>
        <taxon>Bacteria</taxon>
        <taxon>Bacillati</taxon>
        <taxon>Bacillota</taxon>
        <taxon>Bacilli</taxon>
        <taxon>Bacillales</taxon>
        <taxon>Paenibacillaceae</taxon>
        <taxon>Paenibacillus</taxon>
    </lineage>
</organism>
<dbReference type="InterPro" id="IPR006584">
    <property type="entry name" value="Cellulose-bd_IV"/>
</dbReference>
<dbReference type="EMBL" id="JABMKX010000004">
    <property type="protein sequence ID" value="NQX45543.1"/>
    <property type="molecule type" value="Genomic_DNA"/>
</dbReference>
<proteinExistence type="inferred from homology"/>